<dbReference type="PANTHER" id="PTHR31867">
    <property type="entry name" value="EXPANSIN-A15"/>
    <property type="match status" value="1"/>
</dbReference>
<dbReference type="SUPFAM" id="SSF49590">
    <property type="entry name" value="PHL pollen allergen"/>
    <property type="match status" value="1"/>
</dbReference>
<dbReference type="Pfam" id="PF01357">
    <property type="entry name" value="Expansin_C"/>
    <property type="match status" value="1"/>
</dbReference>
<dbReference type="GO" id="GO:0016020">
    <property type="term" value="C:membrane"/>
    <property type="evidence" value="ECO:0007669"/>
    <property type="project" value="UniProtKB-SubCell"/>
</dbReference>
<keyword evidence="5" id="KW-1185">Reference proteome</keyword>
<evidence type="ECO:0000313" key="5">
    <source>
        <dbReference type="Proteomes" id="UP001605036"/>
    </source>
</evidence>
<comment type="function">
    <text evidence="1">Causes loosening and extension of plant cell walls by disrupting non-covalent bonding between cellulose microfibrils and matrix glucans. No enzymatic activity has been found.</text>
</comment>
<feature type="domain" description="Expansin-like CBD" evidence="3">
    <location>
        <begin position="100"/>
        <end position="179"/>
    </location>
</feature>
<keyword evidence="1" id="KW-0134">Cell wall</keyword>
<dbReference type="PROSITE" id="PS50843">
    <property type="entry name" value="EXPANSIN_CBD"/>
    <property type="match status" value="1"/>
</dbReference>
<evidence type="ECO:0000313" key="4">
    <source>
        <dbReference type="EMBL" id="KAL2633813.1"/>
    </source>
</evidence>
<comment type="subcellular location">
    <subcellularLocation>
        <location evidence="1">Secreted</location>
        <location evidence="1">Cell wall</location>
    </subcellularLocation>
    <subcellularLocation>
        <location evidence="1">Membrane</location>
        <topology evidence="1">Peripheral membrane protein</topology>
    </subcellularLocation>
</comment>
<name>A0ABD1YSR5_9MARC</name>
<protein>
    <recommendedName>
        <fullName evidence="1">Expansin</fullName>
    </recommendedName>
</protein>
<dbReference type="InterPro" id="IPR007118">
    <property type="entry name" value="Expan_Lol_pI"/>
</dbReference>
<evidence type="ECO:0000259" key="3">
    <source>
        <dbReference type="PROSITE" id="PS50843"/>
    </source>
</evidence>
<dbReference type="Proteomes" id="UP001605036">
    <property type="component" value="Unassembled WGS sequence"/>
</dbReference>
<evidence type="ECO:0000256" key="2">
    <source>
        <dbReference type="SAM" id="MobiDB-lite"/>
    </source>
</evidence>
<feature type="compositionally biased region" description="Polar residues" evidence="2">
    <location>
        <begin position="42"/>
        <end position="52"/>
    </location>
</feature>
<dbReference type="PRINTS" id="PR01226">
    <property type="entry name" value="EXPANSIN"/>
</dbReference>
<dbReference type="GO" id="GO:0071555">
    <property type="term" value="P:cell wall organization"/>
    <property type="evidence" value="ECO:0007669"/>
    <property type="project" value="UniProtKB-KW"/>
</dbReference>
<dbReference type="Gene3D" id="2.60.40.760">
    <property type="entry name" value="Expansin, cellulose-binding-like domain"/>
    <property type="match status" value="1"/>
</dbReference>
<keyword evidence="1" id="KW-0964">Secreted</keyword>
<comment type="similarity">
    <text evidence="1">Belongs to the expansin family. Expansin A subfamily.</text>
</comment>
<comment type="caution">
    <text evidence="4">The sequence shown here is derived from an EMBL/GenBank/DDBJ whole genome shotgun (WGS) entry which is preliminary data.</text>
</comment>
<dbReference type="InterPro" id="IPR002963">
    <property type="entry name" value="Expansin"/>
</dbReference>
<evidence type="ECO:0000256" key="1">
    <source>
        <dbReference type="RuleBase" id="RU365023"/>
    </source>
</evidence>
<dbReference type="EMBL" id="JBHFFA010000003">
    <property type="protein sequence ID" value="KAL2633813.1"/>
    <property type="molecule type" value="Genomic_DNA"/>
</dbReference>
<keyword evidence="1" id="KW-0961">Cell wall biogenesis/degradation</keyword>
<proteinExistence type="inferred from homology"/>
<organism evidence="4 5">
    <name type="scientific">Riccia fluitans</name>
    <dbReference type="NCBI Taxonomy" id="41844"/>
    <lineage>
        <taxon>Eukaryota</taxon>
        <taxon>Viridiplantae</taxon>
        <taxon>Streptophyta</taxon>
        <taxon>Embryophyta</taxon>
        <taxon>Marchantiophyta</taxon>
        <taxon>Marchantiopsida</taxon>
        <taxon>Marchantiidae</taxon>
        <taxon>Marchantiales</taxon>
        <taxon>Ricciaceae</taxon>
        <taxon>Riccia</taxon>
    </lineage>
</organism>
<gene>
    <name evidence="4" type="ORF">R1flu_005292</name>
</gene>
<dbReference type="AlphaFoldDB" id="A0ABD1YSR5"/>
<dbReference type="PRINTS" id="PR01225">
    <property type="entry name" value="EXPANSNFAMLY"/>
</dbReference>
<accession>A0ABD1YSR5</accession>
<feature type="region of interest" description="Disordered" evidence="2">
    <location>
        <begin position="32"/>
        <end position="52"/>
    </location>
</feature>
<dbReference type="InterPro" id="IPR036749">
    <property type="entry name" value="Expansin_CBD_sf"/>
</dbReference>
<reference evidence="4 5" key="1">
    <citation type="submission" date="2024-09" db="EMBL/GenBank/DDBJ databases">
        <title>Chromosome-scale assembly of Riccia fluitans.</title>
        <authorList>
            <person name="Paukszto L."/>
            <person name="Sawicki J."/>
            <person name="Karawczyk K."/>
            <person name="Piernik-Szablinska J."/>
            <person name="Szczecinska M."/>
            <person name="Mazdziarz M."/>
        </authorList>
    </citation>
    <scope>NUCLEOTIDE SEQUENCE [LARGE SCALE GENOMIC DNA]</scope>
    <source>
        <strain evidence="4">Rf_01</strain>
        <tissue evidence="4">Aerial parts of the thallus</tissue>
    </source>
</reference>
<sequence>METCTPEAMVYRARPSAPRSLTTGLLVEPASRSSADWPIRNGATQTRGLSRSQQQIFALPTPPGQPTTEDGATLRGLISICRIPCVKSGGIRFVMNGNPWFNLVLVYNVAGGGNVVSMQMKGSRTNWFAMRHNWGQNWELSQKLQGQAISFKVTLGNGKELVSNNVASADWKFGQTFEDVKNF</sequence>
<dbReference type="InterPro" id="IPR007117">
    <property type="entry name" value="Expansin_CBD"/>
</dbReference>